<organism evidence="1 2">
    <name type="scientific">Cryptosporangium japonicum</name>
    <dbReference type="NCBI Taxonomy" id="80872"/>
    <lineage>
        <taxon>Bacteria</taxon>
        <taxon>Bacillati</taxon>
        <taxon>Actinomycetota</taxon>
        <taxon>Actinomycetes</taxon>
        <taxon>Cryptosporangiales</taxon>
        <taxon>Cryptosporangiaceae</taxon>
        <taxon>Cryptosporangium</taxon>
    </lineage>
</organism>
<evidence type="ECO:0000313" key="1">
    <source>
        <dbReference type="EMBL" id="GAA0284024.1"/>
    </source>
</evidence>
<dbReference type="Proteomes" id="UP001500967">
    <property type="component" value="Unassembled WGS sequence"/>
</dbReference>
<accession>A0ABP3F1G4</accession>
<proteinExistence type="predicted"/>
<gene>
    <name evidence="1" type="ORF">GCM10009539_85160</name>
</gene>
<evidence type="ECO:0000313" key="2">
    <source>
        <dbReference type="Proteomes" id="UP001500967"/>
    </source>
</evidence>
<name>A0ABP3F1G4_9ACTN</name>
<reference evidence="2" key="1">
    <citation type="journal article" date="2019" name="Int. J. Syst. Evol. Microbiol.">
        <title>The Global Catalogue of Microorganisms (GCM) 10K type strain sequencing project: providing services to taxonomists for standard genome sequencing and annotation.</title>
        <authorList>
            <consortium name="The Broad Institute Genomics Platform"/>
            <consortium name="The Broad Institute Genome Sequencing Center for Infectious Disease"/>
            <person name="Wu L."/>
            <person name="Ma J."/>
        </authorList>
    </citation>
    <scope>NUCLEOTIDE SEQUENCE [LARGE SCALE GENOMIC DNA]</scope>
    <source>
        <strain evidence="2">JCM 10425</strain>
    </source>
</reference>
<protein>
    <submittedName>
        <fullName evidence="1">Uncharacterized protein</fullName>
    </submittedName>
</protein>
<keyword evidence="2" id="KW-1185">Reference proteome</keyword>
<comment type="caution">
    <text evidence="1">The sequence shown here is derived from an EMBL/GenBank/DDBJ whole genome shotgun (WGS) entry which is preliminary data.</text>
</comment>
<sequence>MRQDMRPGSAHPEDDRGDLIAALGIEDCASVVLNDLTVVELNPEPGPGYVDRVRHWVFALLRRVRIKARDGAGTPTRAVYNRVHLSDRVDG</sequence>
<dbReference type="EMBL" id="BAAAGX010000046">
    <property type="protein sequence ID" value="GAA0284024.1"/>
    <property type="molecule type" value="Genomic_DNA"/>
</dbReference>